<accession>A0A1G2NFE5</accession>
<dbReference type="SUPFAM" id="SSF55729">
    <property type="entry name" value="Acyl-CoA N-acyltransferases (Nat)"/>
    <property type="match status" value="1"/>
</dbReference>
<dbReference type="PROSITE" id="PS51186">
    <property type="entry name" value="GNAT"/>
    <property type="match status" value="1"/>
</dbReference>
<dbReference type="EMBL" id="MHRX01000006">
    <property type="protein sequence ID" value="OHA34794.1"/>
    <property type="molecule type" value="Genomic_DNA"/>
</dbReference>
<proteinExistence type="predicted"/>
<evidence type="ECO:0000313" key="2">
    <source>
        <dbReference type="EMBL" id="OHA34794.1"/>
    </source>
</evidence>
<name>A0A1G2NFE5_9BACT</name>
<gene>
    <name evidence="2" type="ORF">A2928_00330</name>
</gene>
<dbReference type="GO" id="GO:0016747">
    <property type="term" value="F:acyltransferase activity, transferring groups other than amino-acyl groups"/>
    <property type="evidence" value="ECO:0007669"/>
    <property type="project" value="InterPro"/>
</dbReference>
<comment type="caution">
    <text evidence="2">The sequence shown here is derived from an EMBL/GenBank/DDBJ whole genome shotgun (WGS) entry which is preliminary data.</text>
</comment>
<evidence type="ECO:0000259" key="1">
    <source>
        <dbReference type="PROSITE" id="PS51186"/>
    </source>
</evidence>
<dbReference type="AlphaFoldDB" id="A0A1G2NFE5"/>
<dbReference type="InterPro" id="IPR000182">
    <property type="entry name" value="GNAT_dom"/>
</dbReference>
<dbReference type="STRING" id="1802319.A2928_00330"/>
<organism evidence="2 3">
    <name type="scientific">Candidatus Taylorbacteria bacterium RIFCSPLOWO2_01_FULL_45_15b</name>
    <dbReference type="NCBI Taxonomy" id="1802319"/>
    <lineage>
        <taxon>Bacteria</taxon>
        <taxon>Candidatus Tayloriibacteriota</taxon>
    </lineage>
</organism>
<dbReference type="Proteomes" id="UP000176221">
    <property type="component" value="Unassembled WGS sequence"/>
</dbReference>
<feature type="domain" description="N-acetyltransferase" evidence="1">
    <location>
        <begin position="8"/>
        <end position="173"/>
    </location>
</feature>
<sequence length="179" mass="20240">MDLVFKNVLVSRADSGDAAAIISVYYETSLATYPNAKYGITRQDIVERFEDDLSPNGILKMSMKLANPPKGELVLVAKIGDEVVACCWCIQAAVNKIAAFYVSPERQRQGIGTKLWTESLSYMDMGKQFFVEIAVYNIPARSFYERLGFVKTERHLPEFRFKSGRIFPRIEMKRGPIPA</sequence>
<dbReference type="Gene3D" id="3.40.630.30">
    <property type="match status" value="1"/>
</dbReference>
<reference evidence="2 3" key="1">
    <citation type="journal article" date="2016" name="Nat. Commun.">
        <title>Thousands of microbial genomes shed light on interconnected biogeochemical processes in an aquifer system.</title>
        <authorList>
            <person name="Anantharaman K."/>
            <person name="Brown C.T."/>
            <person name="Hug L.A."/>
            <person name="Sharon I."/>
            <person name="Castelle C.J."/>
            <person name="Probst A.J."/>
            <person name="Thomas B.C."/>
            <person name="Singh A."/>
            <person name="Wilkins M.J."/>
            <person name="Karaoz U."/>
            <person name="Brodie E.L."/>
            <person name="Williams K.H."/>
            <person name="Hubbard S.S."/>
            <person name="Banfield J.F."/>
        </authorList>
    </citation>
    <scope>NUCLEOTIDE SEQUENCE [LARGE SCALE GENOMIC DNA]</scope>
</reference>
<dbReference type="Pfam" id="PF13508">
    <property type="entry name" value="Acetyltransf_7"/>
    <property type="match status" value="1"/>
</dbReference>
<dbReference type="InterPro" id="IPR016181">
    <property type="entry name" value="Acyl_CoA_acyltransferase"/>
</dbReference>
<dbReference type="CDD" id="cd04301">
    <property type="entry name" value="NAT_SF"/>
    <property type="match status" value="1"/>
</dbReference>
<evidence type="ECO:0000313" key="3">
    <source>
        <dbReference type="Proteomes" id="UP000176221"/>
    </source>
</evidence>
<protein>
    <recommendedName>
        <fullName evidence="1">N-acetyltransferase domain-containing protein</fullName>
    </recommendedName>
</protein>